<keyword evidence="3" id="KW-0133">Cell shape</keyword>
<dbReference type="GO" id="GO:0016020">
    <property type="term" value="C:membrane"/>
    <property type="evidence" value="ECO:0007669"/>
    <property type="project" value="UniProtKB-SubCell"/>
</dbReference>
<gene>
    <name evidence="6" type="ORF">CJ199_15075</name>
</gene>
<evidence type="ECO:0000256" key="5">
    <source>
        <dbReference type="ARBA" id="ARBA00023136"/>
    </source>
</evidence>
<evidence type="ECO:0000256" key="1">
    <source>
        <dbReference type="ARBA" id="ARBA00004141"/>
    </source>
</evidence>
<dbReference type="Proteomes" id="UP000235598">
    <property type="component" value="Unassembled WGS sequence"/>
</dbReference>
<proteinExistence type="predicted"/>
<dbReference type="RefSeq" id="WP_102239651.1">
    <property type="nucleotide sequence ID" value="NZ_PNHK01000565.1"/>
</dbReference>
<keyword evidence="4" id="KW-1133">Transmembrane helix</keyword>
<comment type="caution">
    <text evidence="6">The sequence shown here is derived from an EMBL/GenBank/DDBJ whole genome shotgun (WGS) entry which is preliminary data.</text>
</comment>
<organism evidence="6 7">
    <name type="scientific">Brevibacterium paucivorans</name>
    <dbReference type="NCBI Taxonomy" id="170994"/>
    <lineage>
        <taxon>Bacteria</taxon>
        <taxon>Bacillati</taxon>
        <taxon>Actinomycetota</taxon>
        <taxon>Actinomycetes</taxon>
        <taxon>Micrococcales</taxon>
        <taxon>Brevibacteriaceae</taxon>
        <taxon>Brevibacterium</taxon>
    </lineage>
</organism>
<dbReference type="GO" id="GO:0008360">
    <property type="term" value="P:regulation of cell shape"/>
    <property type="evidence" value="ECO:0007669"/>
    <property type="project" value="UniProtKB-KW"/>
</dbReference>
<sequence length="72" mass="7558">MFGMANGGLFGKGFGEGRPQIVPYSDSDFIIASFGEQEVNSSEEIVGPRIHRGACDVCPAVRFGQHGAVPCG</sequence>
<keyword evidence="2" id="KW-0812">Transmembrane</keyword>
<name>A0A2N6VII1_9MICO</name>
<evidence type="ECO:0000256" key="2">
    <source>
        <dbReference type="ARBA" id="ARBA00022692"/>
    </source>
</evidence>
<protein>
    <submittedName>
        <fullName evidence="6">Uncharacterized protein</fullName>
    </submittedName>
</protein>
<evidence type="ECO:0000313" key="7">
    <source>
        <dbReference type="Proteomes" id="UP000235598"/>
    </source>
</evidence>
<keyword evidence="5" id="KW-0472">Membrane</keyword>
<reference evidence="6 7" key="1">
    <citation type="submission" date="2017-09" db="EMBL/GenBank/DDBJ databases">
        <title>Bacterial strain isolated from the female urinary microbiota.</title>
        <authorList>
            <person name="Thomas-White K."/>
            <person name="Kumar N."/>
            <person name="Forster S."/>
            <person name="Putonti C."/>
            <person name="Lawley T."/>
            <person name="Wolfe A.J."/>
        </authorList>
    </citation>
    <scope>NUCLEOTIDE SEQUENCE [LARGE SCALE GENOMIC DNA]</scope>
    <source>
        <strain evidence="6 7">UMB1301</strain>
    </source>
</reference>
<comment type="subcellular location">
    <subcellularLocation>
        <location evidence="1">Membrane</location>
        <topology evidence="1">Multi-pass membrane protein</topology>
    </subcellularLocation>
</comment>
<dbReference type="InterPro" id="IPR001182">
    <property type="entry name" value="FtsW/RodA"/>
</dbReference>
<dbReference type="Pfam" id="PF01098">
    <property type="entry name" value="FTSW_RODA_SPOVE"/>
    <property type="match status" value="1"/>
</dbReference>
<dbReference type="GO" id="GO:0051301">
    <property type="term" value="P:cell division"/>
    <property type="evidence" value="ECO:0007669"/>
    <property type="project" value="InterPro"/>
</dbReference>
<evidence type="ECO:0000313" key="6">
    <source>
        <dbReference type="EMBL" id="PMD00616.1"/>
    </source>
</evidence>
<evidence type="ECO:0000256" key="3">
    <source>
        <dbReference type="ARBA" id="ARBA00022960"/>
    </source>
</evidence>
<accession>A0A2N6VII1</accession>
<evidence type="ECO:0000256" key="4">
    <source>
        <dbReference type="ARBA" id="ARBA00022989"/>
    </source>
</evidence>
<dbReference type="EMBL" id="PNHK01000565">
    <property type="protein sequence ID" value="PMD00616.1"/>
    <property type="molecule type" value="Genomic_DNA"/>
</dbReference>
<dbReference type="AlphaFoldDB" id="A0A2N6VII1"/>